<dbReference type="PRINTS" id="PR00081">
    <property type="entry name" value="GDHRDH"/>
</dbReference>
<dbReference type="InterPro" id="IPR020904">
    <property type="entry name" value="Sc_DH/Rdtase_CS"/>
</dbReference>
<dbReference type="AlphaFoldDB" id="A0AA39V8A4"/>
<evidence type="ECO:0000256" key="3">
    <source>
        <dbReference type="ARBA" id="ARBA00023002"/>
    </source>
</evidence>
<dbReference type="FunFam" id="3.40.50.720:FF:000245">
    <property type="entry name" value="Short chain dehydrogenase, putative"/>
    <property type="match status" value="1"/>
</dbReference>
<dbReference type="SUPFAM" id="SSF51735">
    <property type="entry name" value="NAD(P)-binding Rossmann-fold domains"/>
    <property type="match status" value="1"/>
</dbReference>
<dbReference type="Proteomes" id="UP001166286">
    <property type="component" value="Unassembled WGS sequence"/>
</dbReference>
<keyword evidence="6" id="KW-1185">Reference proteome</keyword>
<dbReference type="GO" id="GO:0050664">
    <property type="term" value="F:oxidoreductase activity, acting on NAD(P)H, oxygen as acceptor"/>
    <property type="evidence" value="ECO:0007669"/>
    <property type="project" value="TreeGrafter"/>
</dbReference>
<dbReference type="PROSITE" id="PS00061">
    <property type="entry name" value="ADH_SHORT"/>
    <property type="match status" value="1"/>
</dbReference>
<reference evidence="5" key="1">
    <citation type="submission" date="2023-03" db="EMBL/GenBank/DDBJ databases">
        <title>Complete genome of Cladonia borealis.</title>
        <authorList>
            <person name="Park H."/>
        </authorList>
    </citation>
    <scope>NUCLEOTIDE SEQUENCE</scope>
    <source>
        <strain evidence="5">ANT050790</strain>
    </source>
</reference>
<dbReference type="Pfam" id="PF13561">
    <property type="entry name" value="adh_short_C2"/>
    <property type="match status" value="1"/>
</dbReference>
<comment type="caution">
    <text evidence="5">The sequence shown here is derived from an EMBL/GenBank/DDBJ whole genome shotgun (WGS) entry which is preliminary data.</text>
</comment>
<keyword evidence="3" id="KW-0560">Oxidoreductase</keyword>
<feature type="compositionally biased region" description="Polar residues" evidence="4">
    <location>
        <begin position="9"/>
        <end position="20"/>
    </location>
</feature>
<evidence type="ECO:0000256" key="4">
    <source>
        <dbReference type="SAM" id="MobiDB-lite"/>
    </source>
</evidence>
<accession>A0AA39V8A4</accession>
<feature type="region of interest" description="Disordered" evidence="4">
    <location>
        <begin position="1"/>
        <end position="44"/>
    </location>
</feature>
<name>A0AA39V8A4_9LECA</name>
<keyword evidence="2" id="KW-0521">NADP</keyword>
<evidence type="ECO:0000313" key="6">
    <source>
        <dbReference type="Proteomes" id="UP001166286"/>
    </source>
</evidence>
<dbReference type="PANTHER" id="PTHR43008">
    <property type="entry name" value="BENZIL REDUCTASE"/>
    <property type="match status" value="1"/>
</dbReference>
<evidence type="ECO:0000256" key="1">
    <source>
        <dbReference type="ARBA" id="ARBA00006484"/>
    </source>
</evidence>
<organism evidence="5 6">
    <name type="scientific">Cladonia borealis</name>
    <dbReference type="NCBI Taxonomy" id="184061"/>
    <lineage>
        <taxon>Eukaryota</taxon>
        <taxon>Fungi</taxon>
        <taxon>Dikarya</taxon>
        <taxon>Ascomycota</taxon>
        <taxon>Pezizomycotina</taxon>
        <taxon>Lecanoromycetes</taxon>
        <taxon>OSLEUM clade</taxon>
        <taxon>Lecanoromycetidae</taxon>
        <taxon>Lecanorales</taxon>
        <taxon>Lecanorineae</taxon>
        <taxon>Cladoniaceae</taxon>
        <taxon>Cladonia</taxon>
    </lineage>
</organism>
<dbReference type="PANTHER" id="PTHR43008:SF10">
    <property type="entry name" value="CHAIN DEHYDROGENASE_OXIDOREDUCTASE, PUTATIVE (AFU_ORTHOLOGUE AFUA_2G15740)-RELATED"/>
    <property type="match status" value="1"/>
</dbReference>
<comment type="similarity">
    <text evidence="1">Belongs to the short-chain dehydrogenases/reductases (SDR) family.</text>
</comment>
<evidence type="ECO:0000313" key="5">
    <source>
        <dbReference type="EMBL" id="KAK0512235.1"/>
    </source>
</evidence>
<sequence>MSPLVEENSGLQANGSYESTDATEDGIAEENGSVGTYQPTGVQGSVAIATKPSESKPAPKRLDEQLNIEGKVFLVTGGGQGLGLAMAEGLGEAGGIVYCLDWREEPHPDFFAAQKAIKSFPGKPSHGSLQYRHVDVRDTEGLERITSEIASLHKRIDGLVAAAAIQQVTPATQYTVKDICRMVDINFTGAFMSAAAVAKRMMEYHCKGSIVFVASMSGFVANKGLLSPVYNSSKAALIQLARNLAMEWGKHGIRVNSLCPGHVITPMVQANFKEDPGLQEKWEEESMLGRIAMPDEFKGPALYLCSPASSYMTGSAMIVDGGHTAW</sequence>
<gene>
    <name evidence="5" type="ORF">JMJ35_005363</name>
</gene>
<feature type="compositionally biased region" description="Polar residues" evidence="4">
    <location>
        <begin position="33"/>
        <end position="43"/>
    </location>
</feature>
<dbReference type="InterPro" id="IPR036291">
    <property type="entry name" value="NAD(P)-bd_dom_sf"/>
</dbReference>
<dbReference type="GO" id="GO:0016616">
    <property type="term" value="F:oxidoreductase activity, acting on the CH-OH group of donors, NAD or NADP as acceptor"/>
    <property type="evidence" value="ECO:0007669"/>
    <property type="project" value="UniProtKB-ARBA"/>
</dbReference>
<proteinExistence type="inferred from homology"/>
<dbReference type="Gene3D" id="3.40.50.720">
    <property type="entry name" value="NAD(P)-binding Rossmann-like Domain"/>
    <property type="match status" value="1"/>
</dbReference>
<evidence type="ECO:0000256" key="2">
    <source>
        <dbReference type="ARBA" id="ARBA00022857"/>
    </source>
</evidence>
<dbReference type="EMBL" id="JAFEKC020000011">
    <property type="protein sequence ID" value="KAK0512235.1"/>
    <property type="molecule type" value="Genomic_DNA"/>
</dbReference>
<protein>
    <submittedName>
        <fullName evidence="5">Uncharacterized protein</fullName>
    </submittedName>
</protein>
<dbReference type="InterPro" id="IPR002347">
    <property type="entry name" value="SDR_fam"/>
</dbReference>